<dbReference type="Proteomes" id="UP000326837">
    <property type="component" value="Chromosome"/>
</dbReference>
<dbReference type="SMART" id="SM00564">
    <property type="entry name" value="PQQ"/>
    <property type="match status" value="5"/>
</dbReference>
<feature type="chain" id="PRO_5024864000" description="Pyrrolo-quinoline quinone repeat domain-containing protein" evidence="2">
    <location>
        <begin position="32"/>
        <end position="446"/>
    </location>
</feature>
<dbReference type="RefSeq" id="WP_152096863.1">
    <property type="nucleotide sequence ID" value="NZ_AP021861.1"/>
</dbReference>
<gene>
    <name evidence="4" type="ORF">PLANPX_0148</name>
</gene>
<evidence type="ECO:0000313" key="5">
    <source>
        <dbReference type="Proteomes" id="UP000326837"/>
    </source>
</evidence>
<organism evidence="4 5">
    <name type="scientific">Lacipirellula parvula</name>
    <dbReference type="NCBI Taxonomy" id="2650471"/>
    <lineage>
        <taxon>Bacteria</taxon>
        <taxon>Pseudomonadati</taxon>
        <taxon>Planctomycetota</taxon>
        <taxon>Planctomycetia</taxon>
        <taxon>Pirellulales</taxon>
        <taxon>Lacipirellulaceae</taxon>
        <taxon>Lacipirellula</taxon>
    </lineage>
</organism>
<feature type="domain" description="Pyrrolo-quinoline quinone repeat" evidence="3">
    <location>
        <begin position="215"/>
        <end position="353"/>
    </location>
</feature>
<feature type="domain" description="Pyrrolo-quinoline quinone repeat" evidence="3">
    <location>
        <begin position="73"/>
        <end position="171"/>
    </location>
</feature>
<evidence type="ECO:0000256" key="1">
    <source>
        <dbReference type="SAM" id="MobiDB-lite"/>
    </source>
</evidence>
<feature type="compositionally biased region" description="Low complexity" evidence="1">
    <location>
        <begin position="411"/>
        <end position="435"/>
    </location>
</feature>
<dbReference type="PANTHER" id="PTHR34512:SF30">
    <property type="entry name" value="OUTER MEMBRANE PROTEIN ASSEMBLY FACTOR BAMB"/>
    <property type="match status" value="1"/>
</dbReference>
<reference evidence="5" key="1">
    <citation type="submission" date="2019-10" db="EMBL/GenBank/DDBJ databases">
        <title>Lacipirellula parvula gen. nov., sp. nov., representing a lineage of planctomycetes widespread in freshwater anoxic habitats, and description of the family Lacipirellulaceae.</title>
        <authorList>
            <person name="Dedysh S.N."/>
            <person name="Kulichevskaya I.S."/>
            <person name="Beletsky A.V."/>
            <person name="Rakitin A.L."/>
            <person name="Mardanov A.V."/>
            <person name="Ivanova A.A."/>
            <person name="Saltykova V.X."/>
            <person name="Rijpstra W.I.C."/>
            <person name="Sinninghe Damste J.S."/>
            <person name="Ravin N.V."/>
        </authorList>
    </citation>
    <scope>NUCLEOTIDE SEQUENCE [LARGE SCALE GENOMIC DNA]</scope>
    <source>
        <strain evidence="5">PX69</strain>
    </source>
</reference>
<dbReference type="InterPro" id="IPR011047">
    <property type="entry name" value="Quinoprotein_ADH-like_sf"/>
</dbReference>
<dbReference type="Pfam" id="PF13360">
    <property type="entry name" value="PQQ_2"/>
    <property type="match status" value="2"/>
</dbReference>
<dbReference type="SUPFAM" id="SSF50998">
    <property type="entry name" value="Quinoprotein alcohol dehydrogenase-like"/>
    <property type="match status" value="1"/>
</dbReference>
<dbReference type="KEGG" id="lpav:PLANPX_0148"/>
<accession>A0A5K7X8A4</accession>
<name>A0A5K7X8A4_9BACT</name>
<dbReference type="AlphaFoldDB" id="A0A5K7X8A4"/>
<dbReference type="PANTHER" id="PTHR34512">
    <property type="entry name" value="CELL SURFACE PROTEIN"/>
    <property type="match status" value="1"/>
</dbReference>
<keyword evidence="2" id="KW-0732">Signal</keyword>
<evidence type="ECO:0000259" key="3">
    <source>
        <dbReference type="Pfam" id="PF13360"/>
    </source>
</evidence>
<feature type="compositionally biased region" description="Low complexity" evidence="1">
    <location>
        <begin position="393"/>
        <end position="404"/>
    </location>
</feature>
<dbReference type="InterPro" id="IPR018391">
    <property type="entry name" value="PQQ_b-propeller_rpt"/>
</dbReference>
<sequence length="446" mass="48073">MMPTLWNSTAVRRGFALSLVWMAAWSSSAVAQGEGQLVTRELAASKGLERAWFAQIPVDANRSRVTTWYLYFDRLYGVTDSGIITALNAETGEQLWARQVGNPGHAAFGPGANSDFISVVSGGRLYMLDRHTGRVKWIRELGSAPASGPALSNTTAYVALMTGRIEGYNLKDPVAEPWYYQSKGRTFLRPTVTGNVVSWPTATGFLYVGHADDPGVMWRMQTDDDIVTSPAQQSPYLYIASTDGYLYCLNEMNGQEAWRYSTGYAITSSPAVVGDMAFVASFEPALHALDSQTGQGKWVAPGISHFAARGKERVYASDRMGNLLILESATGRPVCRLPVAEGQETLVNDQSDRIFLVNDHGLVQCLHEIGVNEPIMYRQPVAPPAASDKPVGDETPAADAAAPATQPPAVAPAAEEDASPFSEEPAEPADAPAGDAAEDDNPFDTF</sequence>
<protein>
    <recommendedName>
        <fullName evidence="3">Pyrrolo-quinoline quinone repeat domain-containing protein</fullName>
    </recommendedName>
</protein>
<dbReference type="EMBL" id="AP021861">
    <property type="protein sequence ID" value="BBO30536.1"/>
    <property type="molecule type" value="Genomic_DNA"/>
</dbReference>
<evidence type="ECO:0000256" key="2">
    <source>
        <dbReference type="SAM" id="SignalP"/>
    </source>
</evidence>
<feature type="compositionally biased region" description="Acidic residues" evidence="1">
    <location>
        <begin position="436"/>
        <end position="446"/>
    </location>
</feature>
<dbReference type="InterPro" id="IPR002372">
    <property type="entry name" value="PQQ_rpt_dom"/>
</dbReference>
<evidence type="ECO:0000313" key="4">
    <source>
        <dbReference type="EMBL" id="BBO30536.1"/>
    </source>
</evidence>
<dbReference type="Gene3D" id="2.40.128.630">
    <property type="match status" value="1"/>
</dbReference>
<dbReference type="InterPro" id="IPR015943">
    <property type="entry name" value="WD40/YVTN_repeat-like_dom_sf"/>
</dbReference>
<dbReference type="Gene3D" id="2.130.10.10">
    <property type="entry name" value="YVTN repeat-like/Quinoprotein amine dehydrogenase"/>
    <property type="match status" value="1"/>
</dbReference>
<proteinExistence type="predicted"/>
<keyword evidence="5" id="KW-1185">Reference proteome</keyword>
<feature type="region of interest" description="Disordered" evidence="1">
    <location>
        <begin position="380"/>
        <end position="446"/>
    </location>
</feature>
<feature type="signal peptide" evidence="2">
    <location>
        <begin position="1"/>
        <end position="31"/>
    </location>
</feature>